<dbReference type="GO" id="GO:0005886">
    <property type="term" value="C:plasma membrane"/>
    <property type="evidence" value="ECO:0007669"/>
    <property type="project" value="UniProtKB-SubCell"/>
</dbReference>
<comment type="subcellular location">
    <subcellularLocation>
        <location evidence="1">Cell membrane</location>
        <topology evidence="1">Multi-pass membrane protein</topology>
    </subcellularLocation>
</comment>
<dbReference type="EMBL" id="FNVS01000006">
    <property type="protein sequence ID" value="SEF76345.1"/>
    <property type="molecule type" value="Genomic_DNA"/>
</dbReference>
<keyword evidence="4 7" id="KW-1133">Transmembrane helix</keyword>
<evidence type="ECO:0000256" key="5">
    <source>
        <dbReference type="ARBA" id="ARBA00023136"/>
    </source>
</evidence>
<evidence type="ECO:0000256" key="6">
    <source>
        <dbReference type="ARBA" id="ARBA00038076"/>
    </source>
</evidence>
<evidence type="ECO:0000256" key="7">
    <source>
        <dbReference type="SAM" id="Phobius"/>
    </source>
</evidence>
<feature type="transmembrane region" description="Helical" evidence="7">
    <location>
        <begin position="16"/>
        <end position="34"/>
    </location>
</feature>
<evidence type="ECO:0000256" key="2">
    <source>
        <dbReference type="ARBA" id="ARBA00022475"/>
    </source>
</evidence>
<dbReference type="InterPro" id="IPR050250">
    <property type="entry name" value="Macrolide_Exporter_MacB"/>
</dbReference>
<dbReference type="RefSeq" id="WP_103983002.1">
    <property type="nucleotide sequence ID" value="NZ_FNVS01000006.1"/>
</dbReference>
<comment type="caution">
    <text evidence="9">The sequence shown here is derived from an EMBL/GenBank/DDBJ whole genome shotgun (WGS) entry which is preliminary data.</text>
</comment>
<feature type="transmembrane region" description="Helical" evidence="7">
    <location>
        <begin position="345"/>
        <end position="370"/>
    </location>
</feature>
<keyword evidence="3 7" id="KW-0812">Transmembrane</keyword>
<protein>
    <submittedName>
        <fullName evidence="9">FtsX-like permease family protein</fullName>
    </submittedName>
</protein>
<gene>
    <name evidence="9" type="ORF">SAMN05444001_106101</name>
</gene>
<evidence type="ECO:0000256" key="3">
    <source>
        <dbReference type="ARBA" id="ARBA00022692"/>
    </source>
</evidence>
<evidence type="ECO:0000313" key="10">
    <source>
        <dbReference type="Proteomes" id="UP000236725"/>
    </source>
</evidence>
<keyword evidence="5 7" id="KW-0472">Membrane</keyword>
<dbReference type="GO" id="GO:0022857">
    <property type="term" value="F:transmembrane transporter activity"/>
    <property type="evidence" value="ECO:0007669"/>
    <property type="project" value="TreeGrafter"/>
</dbReference>
<evidence type="ECO:0000256" key="4">
    <source>
        <dbReference type="ARBA" id="ARBA00022989"/>
    </source>
</evidence>
<evidence type="ECO:0000259" key="8">
    <source>
        <dbReference type="Pfam" id="PF02687"/>
    </source>
</evidence>
<evidence type="ECO:0000313" key="9">
    <source>
        <dbReference type="EMBL" id="SEF76345.1"/>
    </source>
</evidence>
<organism evidence="9 10">
    <name type="scientific">Parabacteroides chinchillae</name>
    <dbReference type="NCBI Taxonomy" id="871327"/>
    <lineage>
        <taxon>Bacteria</taxon>
        <taxon>Pseudomonadati</taxon>
        <taxon>Bacteroidota</taxon>
        <taxon>Bacteroidia</taxon>
        <taxon>Bacteroidales</taxon>
        <taxon>Tannerellaceae</taxon>
        <taxon>Parabacteroides</taxon>
    </lineage>
</organism>
<sequence>MIIHTLKIIWNQRRSNGWIFAELLVVAAILWSVMDSLLVDVCTYYSPLGRDISNVYRVNLGKMNPSTSGYVPDSLKETSDGEDLVRLVDNLRQAPQVDEACISYAACPYTWSTAWMSVTQAGTTDTTEVTDQFQCFRVTPSYFDVFRIKSEDGKTLRAVVEQNGGELVISKDMETKLYNGQSGMGRKLKWSATSTGTMTIAAVCNPIRRTEYERSEPCFYLLMRTDQDVVEEANNIPVQNMECLIRMKDGFRAEDMENFLQGMDDRLTVNNLYASSVTPLGNFRDTMLKDRRDAMMKKIILICFMLLNVFFGIIGTFWLRTQYRRGEMGLRVAVGSSRSRLEGFLYAEGISLLAFTAPLVLIFIINMLYFDMPDTVRLPYTWWRFTVTFGGTFLLLGLMIVVGIWFPARRIAKIEPAEALHYE</sequence>
<dbReference type="Proteomes" id="UP000236725">
    <property type="component" value="Unassembled WGS sequence"/>
</dbReference>
<keyword evidence="10" id="KW-1185">Reference proteome</keyword>
<name>A0A8G2BVR3_9BACT</name>
<dbReference type="PANTHER" id="PTHR30572">
    <property type="entry name" value="MEMBRANE COMPONENT OF TRANSPORTER-RELATED"/>
    <property type="match status" value="1"/>
</dbReference>
<comment type="similarity">
    <text evidence="6">Belongs to the ABC-4 integral membrane protein family.</text>
</comment>
<feature type="domain" description="ABC3 transporter permease C-terminal" evidence="8">
    <location>
        <begin position="299"/>
        <end position="416"/>
    </location>
</feature>
<accession>A0A8G2BVR3</accession>
<keyword evidence="2" id="KW-1003">Cell membrane</keyword>
<dbReference type="PANTHER" id="PTHR30572:SF4">
    <property type="entry name" value="ABC TRANSPORTER PERMEASE YTRF"/>
    <property type="match status" value="1"/>
</dbReference>
<proteinExistence type="inferred from homology"/>
<dbReference type="Pfam" id="PF02687">
    <property type="entry name" value="FtsX"/>
    <property type="match status" value="1"/>
</dbReference>
<evidence type="ECO:0000256" key="1">
    <source>
        <dbReference type="ARBA" id="ARBA00004651"/>
    </source>
</evidence>
<dbReference type="InterPro" id="IPR003838">
    <property type="entry name" value="ABC3_permease_C"/>
</dbReference>
<feature type="transmembrane region" description="Helical" evidence="7">
    <location>
        <begin position="382"/>
        <end position="406"/>
    </location>
</feature>
<feature type="transmembrane region" description="Helical" evidence="7">
    <location>
        <begin position="299"/>
        <end position="319"/>
    </location>
</feature>
<dbReference type="AlphaFoldDB" id="A0A8G2BVR3"/>
<reference evidence="9 10" key="1">
    <citation type="submission" date="2016-10" db="EMBL/GenBank/DDBJ databases">
        <authorList>
            <person name="Varghese N."/>
            <person name="Submissions S."/>
        </authorList>
    </citation>
    <scope>NUCLEOTIDE SEQUENCE [LARGE SCALE GENOMIC DNA]</scope>
    <source>
        <strain evidence="9 10">DSM 29073</strain>
    </source>
</reference>